<evidence type="ECO:0000256" key="3">
    <source>
        <dbReference type="ARBA" id="ARBA00022989"/>
    </source>
</evidence>
<accession>A0AAN5CHY7</accession>
<feature type="signal peptide" evidence="5">
    <location>
        <begin position="1"/>
        <end position="20"/>
    </location>
</feature>
<dbReference type="InterPro" id="IPR052612">
    <property type="entry name" value="ANP_Clearance_Receptor"/>
</dbReference>
<keyword evidence="8" id="KW-1185">Reference proteome</keyword>
<sequence>MLPLSGWLIIFPTTWQIVHCTTEIRVGLLVSETTDPANIGYATSGGAIAVAMDRIANESLLNGYNFKFFVENADCDAAESVGALIKFIQVEKVHAVIGPPCGGLYSGTMSTAYELPMFMWGYTFNADLTNDVRFPFVSTITATSLSLGYAFLKLAEYNKWDRLAIFYTRDSVSYCDSLIADTEAAINDENTYQTNVAYKAVLDESANATYYSRMQSARERARIIVVCLSSGPIKRRFFARAQQLGMASNEYVYVILDLNGIGF</sequence>
<dbReference type="GO" id="GO:0007165">
    <property type="term" value="P:signal transduction"/>
    <property type="evidence" value="ECO:0007669"/>
    <property type="project" value="TreeGrafter"/>
</dbReference>
<dbReference type="InterPro" id="IPR028082">
    <property type="entry name" value="Peripla_BP_I"/>
</dbReference>
<evidence type="ECO:0000313" key="8">
    <source>
        <dbReference type="Proteomes" id="UP001328107"/>
    </source>
</evidence>
<dbReference type="GO" id="GO:0016020">
    <property type="term" value="C:membrane"/>
    <property type="evidence" value="ECO:0007669"/>
    <property type="project" value="UniProtKB-SubCell"/>
</dbReference>
<evidence type="ECO:0000259" key="6">
    <source>
        <dbReference type="Pfam" id="PF01094"/>
    </source>
</evidence>
<evidence type="ECO:0000313" key="7">
    <source>
        <dbReference type="EMBL" id="GMR44723.1"/>
    </source>
</evidence>
<organism evidence="7 8">
    <name type="scientific">Pristionchus mayeri</name>
    <dbReference type="NCBI Taxonomy" id="1317129"/>
    <lineage>
        <taxon>Eukaryota</taxon>
        <taxon>Metazoa</taxon>
        <taxon>Ecdysozoa</taxon>
        <taxon>Nematoda</taxon>
        <taxon>Chromadorea</taxon>
        <taxon>Rhabditida</taxon>
        <taxon>Rhabditina</taxon>
        <taxon>Diplogasteromorpha</taxon>
        <taxon>Diplogasteroidea</taxon>
        <taxon>Neodiplogasteridae</taxon>
        <taxon>Pristionchus</taxon>
    </lineage>
</organism>
<evidence type="ECO:0000256" key="1">
    <source>
        <dbReference type="ARBA" id="ARBA00004370"/>
    </source>
</evidence>
<dbReference type="Gene3D" id="3.40.50.2300">
    <property type="match status" value="2"/>
</dbReference>
<dbReference type="Proteomes" id="UP001328107">
    <property type="component" value="Unassembled WGS sequence"/>
</dbReference>
<dbReference type="AlphaFoldDB" id="A0AAN5CHY7"/>
<dbReference type="Pfam" id="PF01094">
    <property type="entry name" value="ANF_receptor"/>
    <property type="match status" value="1"/>
</dbReference>
<feature type="chain" id="PRO_5042988179" description="Receptor ligand binding region domain-containing protein" evidence="5">
    <location>
        <begin position="21"/>
        <end position="263"/>
    </location>
</feature>
<name>A0AAN5CHY7_9BILA</name>
<evidence type="ECO:0000256" key="4">
    <source>
        <dbReference type="ARBA" id="ARBA00023136"/>
    </source>
</evidence>
<dbReference type="SUPFAM" id="SSF53822">
    <property type="entry name" value="Periplasmic binding protein-like I"/>
    <property type="match status" value="1"/>
</dbReference>
<keyword evidence="4" id="KW-0472">Membrane</keyword>
<proteinExistence type="predicted"/>
<gene>
    <name evidence="7" type="ORF">PMAYCL1PPCAC_14918</name>
</gene>
<dbReference type="GO" id="GO:0017046">
    <property type="term" value="F:peptide hormone binding"/>
    <property type="evidence" value="ECO:0007669"/>
    <property type="project" value="TreeGrafter"/>
</dbReference>
<reference evidence="8" key="1">
    <citation type="submission" date="2022-10" db="EMBL/GenBank/DDBJ databases">
        <title>Genome assembly of Pristionchus species.</title>
        <authorList>
            <person name="Yoshida K."/>
            <person name="Sommer R.J."/>
        </authorList>
    </citation>
    <scope>NUCLEOTIDE SEQUENCE [LARGE SCALE GENOMIC DNA]</scope>
    <source>
        <strain evidence="8">RS5460</strain>
    </source>
</reference>
<keyword evidence="3" id="KW-1133">Transmembrane helix</keyword>
<protein>
    <recommendedName>
        <fullName evidence="6">Receptor ligand binding region domain-containing protein</fullName>
    </recommendedName>
</protein>
<feature type="non-terminal residue" evidence="7">
    <location>
        <position position="263"/>
    </location>
</feature>
<keyword evidence="2" id="KW-0812">Transmembrane</keyword>
<dbReference type="EMBL" id="BTRK01000004">
    <property type="protein sequence ID" value="GMR44723.1"/>
    <property type="molecule type" value="Genomic_DNA"/>
</dbReference>
<evidence type="ECO:0000256" key="5">
    <source>
        <dbReference type="SAM" id="SignalP"/>
    </source>
</evidence>
<feature type="domain" description="Receptor ligand binding region" evidence="6">
    <location>
        <begin position="45"/>
        <end position="254"/>
    </location>
</feature>
<evidence type="ECO:0000256" key="2">
    <source>
        <dbReference type="ARBA" id="ARBA00022692"/>
    </source>
</evidence>
<comment type="caution">
    <text evidence="7">The sequence shown here is derived from an EMBL/GenBank/DDBJ whole genome shotgun (WGS) entry which is preliminary data.</text>
</comment>
<dbReference type="PANTHER" id="PTHR44755">
    <property type="entry name" value="NATRIURETIC PEPTIDE RECEPTOR 3-RELATED"/>
    <property type="match status" value="1"/>
</dbReference>
<comment type="subcellular location">
    <subcellularLocation>
        <location evidence="1">Membrane</location>
    </subcellularLocation>
</comment>
<dbReference type="CDD" id="cd06352">
    <property type="entry name" value="PBP1_NPR_GC-like"/>
    <property type="match status" value="1"/>
</dbReference>
<dbReference type="GO" id="GO:0038023">
    <property type="term" value="F:signaling receptor activity"/>
    <property type="evidence" value="ECO:0007669"/>
    <property type="project" value="TreeGrafter"/>
</dbReference>
<keyword evidence="5" id="KW-0732">Signal</keyword>
<dbReference type="InterPro" id="IPR001828">
    <property type="entry name" value="ANF_lig-bd_rcpt"/>
</dbReference>
<dbReference type="PANTHER" id="PTHR44755:SF8">
    <property type="entry name" value="RECEPTOR LIGAND BINDING REGION DOMAIN-CONTAINING PROTEIN"/>
    <property type="match status" value="1"/>
</dbReference>